<dbReference type="RefSeq" id="WP_135878230.1">
    <property type="nucleotide sequence ID" value="NZ_SRSO01000025.1"/>
</dbReference>
<dbReference type="CDD" id="cd00431">
    <property type="entry name" value="cysteine_hydrolases"/>
    <property type="match status" value="1"/>
</dbReference>
<dbReference type="Gene3D" id="3.40.50.850">
    <property type="entry name" value="Isochorismatase-like"/>
    <property type="match status" value="1"/>
</dbReference>
<dbReference type="Proteomes" id="UP000307602">
    <property type="component" value="Unassembled WGS sequence"/>
</dbReference>
<reference evidence="3 4" key="1">
    <citation type="submission" date="2019-04" db="EMBL/GenBank/DDBJ databases">
        <authorList>
            <person name="Liu A."/>
        </authorList>
    </citation>
    <scope>NUCLEOTIDE SEQUENCE [LARGE SCALE GENOMIC DNA]</scope>
    <source>
        <strain evidence="3 4">RZ03</strain>
    </source>
</reference>
<keyword evidence="4" id="KW-1185">Reference proteome</keyword>
<dbReference type="PANTHER" id="PTHR43540">
    <property type="entry name" value="PEROXYUREIDOACRYLATE/UREIDOACRYLATE AMIDOHYDROLASE-RELATED"/>
    <property type="match status" value="1"/>
</dbReference>
<dbReference type="Pfam" id="PF00857">
    <property type="entry name" value="Isochorismatase"/>
    <property type="match status" value="1"/>
</dbReference>
<dbReference type="InterPro" id="IPR036380">
    <property type="entry name" value="Isochorismatase-like_sf"/>
</dbReference>
<dbReference type="InterPro" id="IPR000868">
    <property type="entry name" value="Isochorismatase-like_dom"/>
</dbReference>
<evidence type="ECO:0000313" key="4">
    <source>
        <dbReference type="Proteomes" id="UP000307602"/>
    </source>
</evidence>
<evidence type="ECO:0000256" key="1">
    <source>
        <dbReference type="ARBA" id="ARBA00022801"/>
    </source>
</evidence>
<organism evidence="3 4">
    <name type="scientific">Flavivirga rizhaonensis</name>
    <dbReference type="NCBI Taxonomy" id="2559571"/>
    <lineage>
        <taxon>Bacteria</taxon>
        <taxon>Pseudomonadati</taxon>
        <taxon>Bacteroidota</taxon>
        <taxon>Flavobacteriia</taxon>
        <taxon>Flavobacteriales</taxon>
        <taxon>Flavobacteriaceae</taxon>
        <taxon>Flavivirga</taxon>
    </lineage>
</organism>
<dbReference type="AlphaFoldDB" id="A0A4S1DU16"/>
<dbReference type="SUPFAM" id="SSF52499">
    <property type="entry name" value="Isochorismatase-like hydrolases"/>
    <property type="match status" value="1"/>
</dbReference>
<dbReference type="EMBL" id="SRSO01000025">
    <property type="protein sequence ID" value="TGV01313.1"/>
    <property type="molecule type" value="Genomic_DNA"/>
</dbReference>
<dbReference type="GO" id="GO:0016787">
    <property type="term" value="F:hydrolase activity"/>
    <property type="evidence" value="ECO:0007669"/>
    <property type="project" value="UniProtKB-KW"/>
</dbReference>
<proteinExistence type="predicted"/>
<protein>
    <submittedName>
        <fullName evidence="3">Cysteine hydrolase</fullName>
    </submittedName>
</protein>
<feature type="domain" description="Isochorismatase-like" evidence="2">
    <location>
        <begin position="12"/>
        <end position="170"/>
    </location>
</feature>
<accession>A0A4S1DU16</accession>
<gene>
    <name evidence="3" type="ORF">EM932_16105</name>
</gene>
<keyword evidence="1 3" id="KW-0378">Hydrolase</keyword>
<dbReference type="OrthoDB" id="9785724at2"/>
<dbReference type="InterPro" id="IPR050272">
    <property type="entry name" value="Isochorismatase-like_hydrls"/>
</dbReference>
<evidence type="ECO:0000259" key="2">
    <source>
        <dbReference type="Pfam" id="PF00857"/>
    </source>
</evidence>
<name>A0A4S1DU16_9FLAO</name>
<evidence type="ECO:0000313" key="3">
    <source>
        <dbReference type="EMBL" id="TGV01313.1"/>
    </source>
</evidence>
<comment type="caution">
    <text evidence="3">The sequence shown here is derived from an EMBL/GenBank/DDBJ whole genome shotgun (WGS) entry which is preliminary data.</text>
</comment>
<sequence>MQFTLNPKDAVTLIVDMERLFTEPGSPYQNDAAELIEPINKLTALSRELGIPVIHSVYAFDNSEKDAGLISNWPEVEQGYYEESSPWTDWDPRLVQKENDHNFTRNRPGAFWGGTLDTLLKQLGKKQIILGGVSVNNAISFTAHEAFSRDIPVFIVKETTGPAPFENKDALDDYLQVIGTWASEVVSLEDVMKRMTAKELIED</sequence>